<proteinExistence type="predicted"/>
<comment type="caution">
    <text evidence="1">The sequence shown here is derived from an EMBL/GenBank/DDBJ whole genome shotgun (WGS) entry which is preliminary data.</text>
</comment>
<name>A0AAD7A9A2_9AGAR</name>
<protein>
    <submittedName>
        <fullName evidence="1">Uncharacterized protein</fullName>
    </submittedName>
</protein>
<reference evidence="1" key="1">
    <citation type="submission" date="2023-03" db="EMBL/GenBank/DDBJ databases">
        <title>Massive genome expansion in bonnet fungi (Mycena s.s.) driven by repeated elements and novel gene families across ecological guilds.</title>
        <authorList>
            <consortium name="Lawrence Berkeley National Laboratory"/>
            <person name="Harder C.B."/>
            <person name="Miyauchi S."/>
            <person name="Viragh M."/>
            <person name="Kuo A."/>
            <person name="Thoen E."/>
            <person name="Andreopoulos B."/>
            <person name="Lu D."/>
            <person name="Skrede I."/>
            <person name="Drula E."/>
            <person name="Henrissat B."/>
            <person name="Morin E."/>
            <person name="Kohler A."/>
            <person name="Barry K."/>
            <person name="LaButti K."/>
            <person name="Morin E."/>
            <person name="Salamov A."/>
            <person name="Lipzen A."/>
            <person name="Mereny Z."/>
            <person name="Hegedus B."/>
            <person name="Baldrian P."/>
            <person name="Stursova M."/>
            <person name="Weitz H."/>
            <person name="Taylor A."/>
            <person name="Grigoriev I.V."/>
            <person name="Nagy L.G."/>
            <person name="Martin F."/>
            <person name="Kauserud H."/>
        </authorList>
    </citation>
    <scope>NUCLEOTIDE SEQUENCE</scope>
    <source>
        <strain evidence="1">CBHHK002</strain>
    </source>
</reference>
<dbReference type="AlphaFoldDB" id="A0AAD7A9A2"/>
<evidence type="ECO:0000313" key="1">
    <source>
        <dbReference type="EMBL" id="KAJ7352551.1"/>
    </source>
</evidence>
<organism evidence="1 2">
    <name type="scientific">Mycena albidolilacea</name>
    <dbReference type="NCBI Taxonomy" id="1033008"/>
    <lineage>
        <taxon>Eukaryota</taxon>
        <taxon>Fungi</taxon>
        <taxon>Dikarya</taxon>
        <taxon>Basidiomycota</taxon>
        <taxon>Agaricomycotina</taxon>
        <taxon>Agaricomycetes</taxon>
        <taxon>Agaricomycetidae</taxon>
        <taxon>Agaricales</taxon>
        <taxon>Marasmiineae</taxon>
        <taxon>Mycenaceae</taxon>
        <taxon>Mycena</taxon>
    </lineage>
</organism>
<accession>A0AAD7A9A2</accession>
<keyword evidence="2" id="KW-1185">Reference proteome</keyword>
<gene>
    <name evidence="1" type="ORF">DFH08DRAFT_805763</name>
</gene>
<dbReference type="Proteomes" id="UP001218218">
    <property type="component" value="Unassembled WGS sequence"/>
</dbReference>
<sequence length="223" mass="23599">MPPTPVFELRLGGCPRLPPSVICEGIRGVTLPKGGPFGTGAAIPLAAEAAVGVIRSTRAVRGAKTKECEVGIGCPEAGGTELLDTSDRALGFPITLRRREDPELEAGAVVSPGGAAISKRVTCLVEVPRLIVGFGFRWSKTGSEGPREFLDFADMRGGMSEEGQRRRAAIYALNRPVPVMSVKGFPDIEPFPCHIPESVLTRARAPHGAAVEYPPFAVVDTRS</sequence>
<dbReference type="EMBL" id="JARIHO010000012">
    <property type="protein sequence ID" value="KAJ7352551.1"/>
    <property type="molecule type" value="Genomic_DNA"/>
</dbReference>
<evidence type="ECO:0000313" key="2">
    <source>
        <dbReference type="Proteomes" id="UP001218218"/>
    </source>
</evidence>